<organism evidence="1 2">
    <name type="scientific">Chelatococcus composti</name>
    <dbReference type="NCBI Taxonomy" id="1743235"/>
    <lineage>
        <taxon>Bacteria</taxon>
        <taxon>Pseudomonadati</taxon>
        <taxon>Pseudomonadota</taxon>
        <taxon>Alphaproteobacteria</taxon>
        <taxon>Hyphomicrobiales</taxon>
        <taxon>Chelatococcaceae</taxon>
        <taxon>Chelatococcus</taxon>
    </lineage>
</organism>
<reference evidence="1 2" key="1">
    <citation type="submission" date="2020-08" db="EMBL/GenBank/DDBJ databases">
        <title>Genomic Encyclopedia of Type Strains, Phase IV (KMG-IV): sequencing the most valuable type-strain genomes for metagenomic binning, comparative biology and taxonomic classification.</title>
        <authorList>
            <person name="Goeker M."/>
        </authorList>
    </citation>
    <scope>NUCLEOTIDE SEQUENCE [LARGE SCALE GENOMIC DNA]</scope>
    <source>
        <strain evidence="1 2">DSM 101465</strain>
    </source>
</reference>
<evidence type="ECO:0000313" key="1">
    <source>
        <dbReference type="EMBL" id="MBB6167144.1"/>
    </source>
</evidence>
<dbReference type="Proteomes" id="UP000588017">
    <property type="component" value="Unassembled WGS sequence"/>
</dbReference>
<keyword evidence="2" id="KW-1185">Reference proteome</keyword>
<gene>
    <name evidence="1" type="ORF">HNQ73_000762</name>
</gene>
<sequence length="83" mass="9461">MAHRYEPMKDPRRAGKHICAAIDFLSELGLGQVEVVKRKHLHLSWAWGARRLSIVLPCTPKNMDDATTLARQRIRKAIREACA</sequence>
<evidence type="ECO:0000313" key="2">
    <source>
        <dbReference type="Proteomes" id="UP000588017"/>
    </source>
</evidence>
<protein>
    <submittedName>
        <fullName evidence="1">Uncharacterized protein</fullName>
    </submittedName>
</protein>
<dbReference type="EMBL" id="JACHEH010000002">
    <property type="protein sequence ID" value="MBB6167144.1"/>
    <property type="molecule type" value="Genomic_DNA"/>
</dbReference>
<accession>A0A841K8F5</accession>
<dbReference type="AlphaFoldDB" id="A0A841K8F5"/>
<comment type="caution">
    <text evidence="1">The sequence shown here is derived from an EMBL/GenBank/DDBJ whole genome shotgun (WGS) entry which is preliminary data.</text>
</comment>
<name>A0A841K8F5_9HYPH</name>
<dbReference type="RefSeq" id="WP_183332441.1">
    <property type="nucleotide sequence ID" value="NZ_BMHX01000002.1"/>
</dbReference>
<proteinExistence type="predicted"/>